<proteinExistence type="predicted"/>
<dbReference type="RefSeq" id="WP_158640035.1">
    <property type="nucleotide sequence ID" value="NZ_VLKZ01000005.1"/>
</dbReference>
<sequence>MDVLLVIFFLVLLALGVGIYKPSLFKMDNRLTVAKVLGSISFVLFIIVMFAL</sequence>
<evidence type="ECO:0000313" key="2">
    <source>
        <dbReference type="EMBL" id="TWI56346.1"/>
    </source>
</evidence>
<dbReference type="AlphaFoldDB" id="A0A562QJX1"/>
<dbReference type="EMBL" id="VLKZ01000005">
    <property type="protein sequence ID" value="TWI56346.1"/>
    <property type="molecule type" value="Genomic_DNA"/>
</dbReference>
<evidence type="ECO:0000313" key="3">
    <source>
        <dbReference type="Proteomes" id="UP000315711"/>
    </source>
</evidence>
<gene>
    <name evidence="2" type="ORF">IQ10_02240</name>
</gene>
<keyword evidence="1" id="KW-1133">Transmembrane helix</keyword>
<name>A0A562QJX1_9BACI</name>
<evidence type="ECO:0000256" key="1">
    <source>
        <dbReference type="SAM" id="Phobius"/>
    </source>
</evidence>
<reference evidence="2 3" key="1">
    <citation type="journal article" date="2015" name="Stand. Genomic Sci.">
        <title>Genomic Encyclopedia of Bacterial and Archaeal Type Strains, Phase III: the genomes of soil and plant-associated and newly described type strains.</title>
        <authorList>
            <person name="Whitman W.B."/>
            <person name="Woyke T."/>
            <person name="Klenk H.P."/>
            <person name="Zhou Y."/>
            <person name="Lilburn T.G."/>
            <person name="Beck B.J."/>
            <person name="De Vos P."/>
            <person name="Vandamme P."/>
            <person name="Eisen J.A."/>
            <person name="Garrity G."/>
            <person name="Hugenholtz P."/>
            <person name="Kyrpides N.C."/>
        </authorList>
    </citation>
    <scope>NUCLEOTIDE SEQUENCE [LARGE SCALE GENOMIC DNA]</scope>
    <source>
        <strain evidence="2 3">CGMCC 1.10116</strain>
    </source>
</reference>
<protein>
    <submittedName>
        <fullName evidence="2">Uncharacterized protein</fullName>
    </submittedName>
</protein>
<accession>A0A562QJX1</accession>
<dbReference type="Proteomes" id="UP000315711">
    <property type="component" value="Unassembled WGS sequence"/>
</dbReference>
<organism evidence="2 3">
    <name type="scientific">Halalkalibacter nanhaiisediminis</name>
    <dbReference type="NCBI Taxonomy" id="688079"/>
    <lineage>
        <taxon>Bacteria</taxon>
        <taxon>Bacillati</taxon>
        <taxon>Bacillota</taxon>
        <taxon>Bacilli</taxon>
        <taxon>Bacillales</taxon>
        <taxon>Bacillaceae</taxon>
        <taxon>Halalkalibacter</taxon>
    </lineage>
</organism>
<keyword evidence="1" id="KW-0812">Transmembrane</keyword>
<keyword evidence="1" id="KW-0472">Membrane</keyword>
<keyword evidence="3" id="KW-1185">Reference proteome</keyword>
<comment type="caution">
    <text evidence="2">The sequence shown here is derived from an EMBL/GenBank/DDBJ whole genome shotgun (WGS) entry which is preliminary data.</text>
</comment>
<feature type="transmembrane region" description="Helical" evidence="1">
    <location>
        <begin position="32"/>
        <end position="51"/>
    </location>
</feature>